<evidence type="ECO:0000256" key="1">
    <source>
        <dbReference type="ARBA" id="ARBA00009865"/>
    </source>
</evidence>
<evidence type="ECO:0000313" key="8">
    <source>
        <dbReference type="Proteomes" id="UP000433876"/>
    </source>
</evidence>
<evidence type="ECO:0000256" key="4">
    <source>
        <dbReference type="PIRSR" id="PIRSR606710-2"/>
    </source>
</evidence>
<evidence type="ECO:0000256" key="3">
    <source>
        <dbReference type="ARBA" id="ARBA00023295"/>
    </source>
</evidence>
<name>A0A8S8ZG47_SORMA</name>
<dbReference type="PANTHER" id="PTHR42812">
    <property type="entry name" value="BETA-XYLOSIDASE"/>
    <property type="match status" value="1"/>
</dbReference>
<dbReference type="Pfam" id="PF17851">
    <property type="entry name" value="GH43_C2"/>
    <property type="match status" value="1"/>
</dbReference>
<sequence length="615" mass="67284">MIFLPTTLLALASCALLPTALASSPWGHPTSNRNSTIHNPILPGFHPDPSCIFIPDGVHAQTFLCASSSFNAFPGIPLHASVDLQNWKLIGHVLNRPSQLPRLAETNRSTSGIWAPTLRYHDKTFWLVTTLVDDDRPKEDSSRWDNVIFKAKDPWDPMSWSKAVHFEFEGYDTEPFWDADGKTYINGAHAWQVGPAIQQAEVNLETGEVGEWKTIWNGTGGMAPEGPHIYRRDGWYYLLAAEGGTGVDHMVTMARSRSVHGPFEANPANPVLTNANTTSLFQTVGHADLFADASGNYWGVALSTRSGPSYLNYPMGRETVLTPVSWPSGSDFPIWSPISGTTSSWPLPNPSPKNKKIPDGPMSGPYITEDDHTTTFSNKPGLPAHFTHWRFPNPLHYAVSPPEKKGTLKLNPSKLNLTGLENGNYAGAQGQSFVGRRQQDTLFRYAIDIDFVPEKEGDEAGVSVFLTQNHHLDLGVVLLPAGSATTSTESTFPGHNSSSTEEKGGLVPHVRFRGISYIPVPEPVVVALPEYWVGGSLTLEIKAINFTHYAFSVGPAGRRSEMQTVVTASNAAVSWGFTGTILGVYCTSNGRRENGVGAPVYVRKWVYEGEGQFRD</sequence>
<reference evidence="7 8" key="1">
    <citation type="submission" date="2017-07" db="EMBL/GenBank/DDBJ databases">
        <title>Genome sequence of the Sordaria macrospora wild type strain R19027.</title>
        <authorList>
            <person name="Nowrousian M."/>
            <person name="Teichert I."/>
            <person name="Kueck U."/>
        </authorList>
    </citation>
    <scope>NUCLEOTIDE SEQUENCE [LARGE SCALE GENOMIC DNA]</scope>
    <source>
        <strain evidence="7 8">R19027</strain>
        <tissue evidence="7">Mycelium</tissue>
    </source>
</reference>
<protein>
    <recommendedName>
        <fullName evidence="6">Beta-xylosidase C-terminal Concanavalin A-like domain-containing protein</fullName>
    </recommendedName>
</protein>
<dbReference type="EMBL" id="NMPR01000242">
    <property type="protein sequence ID" value="KAA8624263.1"/>
    <property type="molecule type" value="Genomic_DNA"/>
</dbReference>
<evidence type="ECO:0000259" key="6">
    <source>
        <dbReference type="Pfam" id="PF17851"/>
    </source>
</evidence>
<dbReference type="SUPFAM" id="SSF75005">
    <property type="entry name" value="Arabinanase/levansucrase/invertase"/>
    <property type="match status" value="1"/>
</dbReference>
<dbReference type="InterPro" id="IPR023296">
    <property type="entry name" value="Glyco_hydro_beta-prop_sf"/>
</dbReference>
<dbReference type="Pfam" id="PF04616">
    <property type="entry name" value="Glyco_hydro_43"/>
    <property type="match status" value="1"/>
</dbReference>
<feature type="chain" id="PRO_5035766329" description="Beta-xylosidase C-terminal Concanavalin A-like domain-containing protein" evidence="5">
    <location>
        <begin position="23"/>
        <end position="615"/>
    </location>
</feature>
<dbReference type="SUPFAM" id="SSF49899">
    <property type="entry name" value="Concanavalin A-like lectins/glucanases"/>
    <property type="match status" value="1"/>
</dbReference>
<keyword evidence="3" id="KW-0326">Glycosidase</keyword>
<dbReference type="InterPro" id="IPR041542">
    <property type="entry name" value="GH43_C2"/>
</dbReference>
<keyword evidence="5" id="KW-0732">Signal</keyword>
<dbReference type="VEuPathDB" id="FungiDB:SMAC_06987"/>
<proteinExistence type="inferred from homology"/>
<feature type="signal peptide" evidence="5">
    <location>
        <begin position="1"/>
        <end position="22"/>
    </location>
</feature>
<dbReference type="PANTHER" id="PTHR42812:SF17">
    <property type="entry name" value="BETA-XYLOSIDASE C-TERMINAL CONCANAVALIN A-LIKE DOMAIN-CONTAINING PROTEIN-RELATED"/>
    <property type="match status" value="1"/>
</dbReference>
<organism evidence="7 8">
    <name type="scientific">Sordaria macrospora</name>
    <dbReference type="NCBI Taxonomy" id="5147"/>
    <lineage>
        <taxon>Eukaryota</taxon>
        <taxon>Fungi</taxon>
        <taxon>Dikarya</taxon>
        <taxon>Ascomycota</taxon>
        <taxon>Pezizomycotina</taxon>
        <taxon>Sordariomycetes</taxon>
        <taxon>Sordariomycetidae</taxon>
        <taxon>Sordariales</taxon>
        <taxon>Sordariaceae</taxon>
        <taxon>Sordaria</taxon>
    </lineage>
</organism>
<accession>A0A8S8ZG47</accession>
<dbReference type="InterPro" id="IPR013320">
    <property type="entry name" value="ConA-like_dom_sf"/>
</dbReference>
<dbReference type="AlphaFoldDB" id="A0A8S8ZG47"/>
<comment type="similarity">
    <text evidence="1">Belongs to the glycosyl hydrolase 43 family.</text>
</comment>
<dbReference type="GO" id="GO:0005975">
    <property type="term" value="P:carbohydrate metabolic process"/>
    <property type="evidence" value="ECO:0007669"/>
    <property type="project" value="InterPro"/>
</dbReference>
<comment type="caution">
    <text evidence="7">The sequence shown here is derived from an EMBL/GenBank/DDBJ whole genome shotgun (WGS) entry which is preliminary data.</text>
</comment>
<gene>
    <name evidence="7" type="ORF">SMACR_06987</name>
</gene>
<dbReference type="InterPro" id="IPR051795">
    <property type="entry name" value="Glycosyl_Hydrlase_43"/>
</dbReference>
<feature type="domain" description="Beta-xylosidase C-terminal Concanavalin A-like" evidence="6">
    <location>
        <begin position="382"/>
        <end position="594"/>
    </location>
</feature>
<feature type="site" description="Important for catalytic activity, responsible for pKa modulation of the active site Glu and correct orientation of both the proton donor and substrate" evidence="4">
    <location>
        <position position="172"/>
    </location>
</feature>
<evidence type="ECO:0000313" key="7">
    <source>
        <dbReference type="EMBL" id="KAA8624263.1"/>
    </source>
</evidence>
<dbReference type="OMA" id="GTGVGHM"/>
<dbReference type="Proteomes" id="UP000433876">
    <property type="component" value="Unassembled WGS sequence"/>
</dbReference>
<dbReference type="CDD" id="cd18833">
    <property type="entry name" value="GH43_PcXyl-like"/>
    <property type="match status" value="1"/>
</dbReference>
<keyword evidence="2" id="KW-0378">Hydrolase</keyword>
<evidence type="ECO:0000256" key="2">
    <source>
        <dbReference type="ARBA" id="ARBA00022801"/>
    </source>
</evidence>
<dbReference type="Gene3D" id="2.60.120.200">
    <property type="match status" value="1"/>
</dbReference>
<dbReference type="InterPro" id="IPR006710">
    <property type="entry name" value="Glyco_hydro_43"/>
</dbReference>
<dbReference type="Gene3D" id="2.115.10.20">
    <property type="entry name" value="Glycosyl hydrolase domain, family 43"/>
    <property type="match status" value="1"/>
</dbReference>
<dbReference type="GO" id="GO:0004553">
    <property type="term" value="F:hydrolase activity, hydrolyzing O-glycosyl compounds"/>
    <property type="evidence" value="ECO:0007669"/>
    <property type="project" value="InterPro"/>
</dbReference>
<evidence type="ECO:0000256" key="5">
    <source>
        <dbReference type="SAM" id="SignalP"/>
    </source>
</evidence>